<evidence type="ECO:0000313" key="2">
    <source>
        <dbReference type="EMBL" id="HGM58271.1"/>
    </source>
</evidence>
<gene>
    <name evidence="2" type="ORF">ENU14_01595</name>
</gene>
<dbReference type="CDD" id="cd06552">
    <property type="entry name" value="ASCH_yqfb_like"/>
    <property type="match status" value="1"/>
</dbReference>
<dbReference type="EMBL" id="DTBJ01000016">
    <property type="protein sequence ID" value="HGM58271.1"/>
    <property type="molecule type" value="Genomic_DNA"/>
</dbReference>
<name>A0A7C4HDD6_STAMA</name>
<dbReference type="InterPro" id="IPR007374">
    <property type="entry name" value="ASCH_domain"/>
</dbReference>
<feature type="domain" description="ASCH" evidence="1">
    <location>
        <begin position="11"/>
        <end position="109"/>
    </location>
</feature>
<protein>
    <submittedName>
        <fullName evidence="2">ASCH domain-containing protein</fullName>
    </submittedName>
</protein>
<proteinExistence type="predicted"/>
<reference evidence="2" key="1">
    <citation type="journal article" date="2020" name="mSystems">
        <title>Genome- and Community-Level Interaction Insights into Carbon Utilization and Element Cycling Functions of Hydrothermarchaeota in Hydrothermal Sediment.</title>
        <authorList>
            <person name="Zhou Z."/>
            <person name="Liu Y."/>
            <person name="Xu W."/>
            <person name="Pan J."/>
            <person name="Luo Z.H."/>
            <person name="Li M."/>
        </authorList>
    </citation>
    <scope>NUCLEOTIDE SEQUENCE [LARGE SCALE GENOMIC DNA]</scope>
    <source>
        <strain evidence="2">SpSt-642</strain>
    </source>
</reference>
<dbReference type="Pfam" id="PF04266">
    <property type="entry name" value="ASCH"/>
    <property type="match status" value="1"/>
</dbReference>
<evidence type="ECO:0000259" key="1">
    <source>
        <dbReference type="SMART" id="SM01022"/>
    </source>
</evidence>
<accession>A0A7C4HDD6</accession>
<comment type="caution">
    <text evidence="2">The sequence shown here is derived from an EMBL/GenBank/DDBJ whole genome shotgun (WGS) entry which is preliminary data.</text>
</comment>
<dbReference type="SUPFAM" id="SSF88697">
    <property type="entry name" value="PUA domain-like"/>
    <property type="match status" value="1"/>
</dbReference>
<dbReference type="SMART" id="SM01022">
    <property type="entry name" value="ASCH"/>
    <property type="match status" value="1"/>
</dbReference>
<dbReference type="InterPro" id="IPR015947">
    <property type="entry name" value="PUA-like_sf"/>
</dbReference>
<sequence length="204" mass="23871">MTRVKYLGRHIMIKGKYVEDIILGRKKTTIRRGIVKPKYREVILHGGGRPVAKVLIEKVFHKKVCELTDSDALNDGFKSREELIRELKETYPGITNDDWITIIEFKLIQRIDEINRDDKYLGLKPVDIARIALRYLSNELSDEDRKILIELTRSESIRATAYKLFKNIDKRYIVRKVLMEALDKLVSKGILRKSVRNDLLDSQM</sequence>
<dbReference type="PANTHER" id="PTHR42250:SF1">
    <property type="entry name" value="ASCH DOMAIN-CONTAINING PROTEIN"/>
    <property type="match status" value="1"/>
</dbReference>
<dbReference type="PANTHER" id="PTHR42250">
    <property type="entry name" value="ASCH DOMAIN-CONTAINING PROTEIN"/>
    <property type="match status" value="1"/>
</dbReference>
<dbReference type="Gene3D" id="2.30.130.30">
    <property type="entry name" value="Hypothetical protein"/>
    <property type="match status" value="1"/>
</dbReference>
<dbReference type="AlphaFoldDB" id="A0A7C4HDD6"/>
<organism evidence="2">
    <name type="scientific">Staphylothermus marinus</name>
    <dbReference type="NCBI Taxonomy" id="2280"/>
    <lineage>
        <taxon>Archaea</taxon>
        <taxon>Thermoproteota</taxon>
        <taxon>Thermoprotei</taxon>
        <taxon>Desulfurococcales</taxon>
        <taxon>Desulfurococcaceae</taxon>
        <taxon>Staphylothermus</taxon>
    </lineage>
</organism>